<keyword evidence="13 19" id="KW-0106">Calcium</keyword>
<evidence type="ECO:0000256" key="17">
    <source>
        <dbReference type="ARBA" id="ARBA00023237"/>
    </source>
</evidence>
<evidence type="ECO:0000256" key="11">
    <source>
        <dbReference type="ARBA" id="ARBA00022729"/>
    </source>
</evidence>
<dbReference type="PANTHER" id="PTHR40457:SF1">
    <property type="entry name" value="PHOSPHOLIPASE A1"/>
    <property type="match status" value="1"/>
</dbReference>
<dbReference type="OrthoDB" id="188433at2"/>
<evidence type="ECO:0000256" key="7">
    <source>
        <dbReference type="ARBA" id="ARBA00021726"/>
    </source>
</evidence>
<evidence type="ECO:0000256" key="15">
    <source>
        <dbReference type="ARBA" id="ARBA00023098"/>
    </source>
</evidence>
<dbReference type="EMBL" id="VTFT01000002">
    <property type="protein sequence ID" value="TYT23636.1"/>
    <property type="molecule type" value="Genomic_DNA"/>
</dbReference>
<gene>
    <name evidence="21" type="ORF">FZO89_15460</name>
</gene>
<dbReference type="InterPro" id="IPR003187">
    <property type="entry name" value="PLipase_A1"/>
</dbReference>
<feature type="binding site" description="in dimeric form" evidence="19">
    <location>
        <position position="208"/>
    </location>
    <ligand>
        <name>Ca(2+)</name>
        <dbReference type="ChEBI" id="CHEBI:29108"/>
        <label>1</label>
    </ligand>
</feature>
<organism evidence="21 22">
    <name type="scientific">Luteimonas viscosa</name>
    <dbReference type="NCBI Taxonomy" id="1132694"/>
    <lineage>
        <taxon>Bacteria</taxon>
        <taxon>Pseudomonadati</taxon>
        <taxon>Pseudomonadota</taxon>
        <taxon>Gammaproteobacteria</taxon>
        <taxon>Lysobacterales</taxon>
        <taxon>Lysobacteraceae</taxon>
        <taxon>Luteimonas</taxon>
    </lineage>
</organism>
<evidence type="ECO:0000313" key="22">
    <source>
        <dbReference type="Proteomes" id="UP000324973"/>
    </source>
</evidence>
<dbReference type="EC" id="3.1.1.32" evidence="5 20"/>
<dbReference type="GO" id="GO:0016042">
    <property type="term" value="P:lipid catabolic process"/>
    <property type="evidence" value="ECO:0007669"/>
    <property type="project" value="UniProtKB-KW"/>
</dbReference>
<evidence type="ECO:0000313" key="21">
    <source>
        <dbReference type="EMBL" id="TYT23636.1"/>
    </source>
</evidence>
<evidence type="ECO:0000256" key="4">
    <source>
        <dbReference type="ARBA" id="ARBA00011702"/>
    </source>
</evidence>
<comment type="caution">
    <text evidence="21">The sequence shown here is derived from an EMBL/GenBank/DDBJ whole genome shotgun (WGS) entry which is preliminary data.</text>
</comment>
<comment type="subunit">
    <text evidence="4 20">Homodimer; dimerization is reversible, and the dimeric form is the active one.</text>
</comment>
<keyword evidence="12 20" id="KW-0378">Hydrolase</keyword>
<keyword evidence="14 20" id="KW-0442">Lipid degradation</keyword>
<dbReference type="GO" id="GO:0004623">
    <property type="term" value="F:phospholipase A2 activity"/>
    <property type="evidence" value="ECO:0007669"/>
    <property type="project" value="UniProtKB-EC"/>
</dbReference>
<keyword evidence="9" id="KW-0812">Transmembrane</keyword>
<evidence type="ECO:0000256" key="18">
    <source>
        <dbReference type="PIRSR" id="PIRSR603187-1"/>
    </source>
</evidence>
<dbReference type="Proteomes" id="UP000324973">
    <property type="component" value="Unassembled WGS sequence"/>
</dbReference>
<dbReference type="GO" id="GO:0005509">
    <property type="term" value="F:calcium ion binding"/>
    <property type="evidence" value="ECO:0007669"/>
    <property type="project" value="TreeGrafter"/>
</dbReference>
<evidence type="ECO:0000256" key="5">
    <source>
        <dbReference type="ARBA" id="ARBA00013179"/>
    </source>
</evidence>
<dbReference type="RefSeq" id="WP_149104332.1">
    <property type="nucleotide sequence ID" value="NZ_VTFT01000002.1"/>
</dbReference>
<evidence type="ECO:0000256" key="16">
    <source>
        <dbReference type="ARBA" id="ARBA00023136"/>
    </source>
</evidence>
<feature type="signal peptide" evidence="20">
    <location>
        <begin position="1"/>
        <end position="22"/>
    </location>
</feature>
<keyword evidence="8" id="KW-1134">Transmembrane beta strand</keyword>
<evidence type="ECO:0000256" key="20">
    <source>
        <dbReference type="RuleBase" id="RU366027"/>
    </source>
</evidence>
<evidence type="ECO:0000256" key="12">
    <source>
        <dbReference type="ARBA" id="ARBA00022801"/>
    </source>
</evidence>
<sequence length="383" mass="42592">MSTFKTPLPLALMALASAPLLAQPATEPSLATCLAIETDAARLACYDALARRDSAGPIEADLAAARARQALEAEALDQAAPGTRTPQANDLFRHDDEIGQALANAGRGSLLDSRWELARDSKLGLFNFRVYKPVYLMPAFWTSRTNDTPSSANPDNTVTDPIGQDSVETKFQLSFKTKAVENLFGDNGDVWMGYTQSSRWQVYNSEQSRPFRETNYEPEILLVFRNAYSLGDWKGRMAAVGINHQSNGRGDPLSRSWNRIMFNIGLDRDDWALMLRPWIRVSDGGDDDNPGIEDYIGRGDVTLTHVRGRNEFSLMARHSLRGGDRSHGAVQFDWGFPIHPSLPMRGRLQLFHGYGESLIDYNHKATYIGLGVSLQEWFAPHGD</sequence>
<comment type="cofactor">
    <cofactor evidence="20">
        <name>Ca(2+)</name>
        <dbReference type="ChEBI" id="CHEBI:29108"/>
    </cofactor>
    <text evidence="20">Binds 1 Ca(2+) ion per monomer. In the dimeric form the Ca(2+) is bound by different amino acids with binding of each Ca(2+) shared with ligands coming from each monomer. The Ca(2+) ion may have a role in catalysis.</text>
</comment>
<keyword evidence="11 20" id="KW-0732">Signal</keyword>
<accession>A0A5D4XG44</accession>
<keyword evidence="16" id="KW-0472">Membrane</keyword>
<dbReference type="CDD" id="cd00541">
    <property type="entry name" value="OMPLA"/>
    <property type="match status" value="1"/>
</dbReference>
<comment type="catalytic activity">
    <reaction evidence="2 20">
        <text>a 1,2-diacyl-sn-glycero-3-phosphocholine + H2O = a 1-acyl-sn-glycero-3-phosphocholine + a fatty acid + H(+)</text>
        <dbReference type="Rhea" id="RHEA:15801"/>
        <dbReference type="ChEBI" id="CHEBI:15377"/>
        <dbReference type="ChEBI" id="CHEBI:15378"/>
        <dbReference type="ChEBI" id="CHEBI:28868"/>
        <dbReference type="ChEBI" id="CHEBI:57643"/>
        <dbReference type="ChEBI" id="CHEBI:58168"/>
        <dbReference type="EC" id="3.1.1.4"/>
    </reaction>
</comment>
<comment type="function">
    <text evidence="20">Hydrolysis of phosphatidylcholine with phospholipase A2 (EC 3.1.1.4) and phospholipase A1 (EC 3.1.1.32) activities.</text>
</comment>
<evidence type="ECO:0000256" key="1">
    <source>
        <dbReference type="ARBA" id="ARBA00000111"/>
    </source>
</evidence>
<dbReference type="AlphaFoldDB" id="A0A5D4XG44"/>
<feature type="binding site" description="in dimeric form" evidence="19">
    <location>
        <position position="254"/>
    </location>
    <ligand>
        <name>Ca(2+)</name>
        <dbReference type="ChEBI" id="CHEBI:29108"/>
        <label>1</label>
    </ligand>
</feature>
<feature type="binding site" description="in dimeric form" evidence="19">
    <location>
        <position position="249"/>
    </location>
    <ligand>
        <name>Ca(2+)</name>
        <dbReference type="ChEBI" id="CHEBI:29108"/>
        <label>1</label>
    </ligand>
</feature>
<dbReference type="EC" id="3.1.1.4" evidence="6 20"/>
<feature type="binding site" description="in dimeric form" evidence="19">
    <location>
        <position position="288"/>
    </location>
    <ligand>
        <name>Ca(2+)</name>
        <dbReference type="ChEBI" id="CHEBI:29108"/>
        <label>1</label>
    </ligand>
</feature>
<dbReference type="InterPro" id="IPR036541">
    <property type="entry name" value="PLipase_A1_sf"/>
</dbReference>
<dbReference type="Pfam" id="PF02253">
    <property type="entry name" value="PLA1"/>
    <property type="match status" value="1"/>
</dbReference>
<reference evidence="21 22" key="1">
    <citation type="submission" date="2019-08" db="EMBL/GenBank/DDBJ databases">
        <title>Luteimonas viscosus sp. nov., isolated from soil of a sunflower field.</title>
        <authorList>
            <person name="Jianli Z."/>
            <person name="Ying Z."/>
        </authorList>
    </citation>
    <scope>NUCLEOTIDE SEQUENCE [LARGE SCALE GENOMIC DNA]</scope>
    <source>
        <strain evidence="21 22">XBU10</strain>
    </source>
</reference>
<keyword evidence="22" id="KW-1185">Reference proteome</keyword>
<name>A0A5D4XG44_9GAMM</name>
<comment type="similarity">
    <text evidence="3 20">Belongs to the phospholipase A1 family.</text>
</comment>
<dbReference type="PRINTS" id="PR01486">
    <property type="entry name" value="PHPHLIPASEA1"/>
</dbReference>
<evidence type="ECO:0000256" key="10">
    <source>
        <dbReference type="ARBA" id="ARBA00022723"/>
    </source>
</evidence>
<comment type="subcellular location">
    <subcellularLocation>
        <location evidence="20">Cell outer membrane</location>
        <topology evidence="20">Multi-pass membrane protein</topology>
    </subcellularLocation>
    <text evidence="20">One of the very few enzymes located there.</text>
</comment>
<evidence type="ECO:0000256" key="6">
    <source>
        <dbReference type="ARBA" id="ARBA00013278"/>
    </source>
</evidence>
<dbReference type="Gene3D" id="2.40.230.10">
    <property type="entry name" value="Phospholipase A1"/>
    <property type="match status" value="1"/>
</dbReference>
<dbReference type="PANTHER" id="PTHR40457">
    <property type="entry name" value="PHOSPHOLIPASE A1"/>
    <property type="match status" value="1"/>
</dbReference>
<keyword evidence="10 19" id="KW-0479">Metal-binding</keyword>
<evidence type="ECO:0000256" key="14">
    <source>
        <dbReference type="ARBA" id="ARBA00022963"/>
    </source>
</evidence>
<feature type="chain" id="PRO_5023154149" description="Phospholipase A1" evidence="20">
    <location>
        <begin position="23"/>
        <end position="383"/>
    </location>
</feature>
<evidence type="ECO:0000256" key="13">
    <source>
        <dbReference type="ARBA" id="ARBA00022837"/>
    </source>
</evidence>
<dbReference type="GO" id="GO:0008970">
    <property type="term" value="F:phospholipase A1 activity"/>
    <property type="evidence" value="ECO:0007669"/>
    <property type="project" value="UniProtKB-EC"/>
</dbReference>
<dbReference type="GO" id="GO:0009279">
    <property type="term" value="C:cell outer membrane"/>
    <property type="evidence" value="ECO:0007669"/>
    <property type="project" value="UniProtKB-SubCell"/>
</dbReference>
<evidence type="ECO:0000256" key="19">
    <source>
        <dbReference type="PIRSR" id="PIRSR603187-2"/>
    </source>
</evidence>
<protein>
    <recommendedName>
        <fullName evidence="7 20">Phospholipase A1</fullName>
        <ecNumber evidence="5 20">3.1.1.32</ecNumber>
        <ecNumber evidence="6 20">3.1.1.4</ecNumber>
    </recommendedName>
    <alternativeName>
        <fullName evidence="20">Phosphatidylcholine 1-acylhydrolase</fullName>
    </alternativeName>
</protein>
<evidence type="ECO:0000256" key="3">
    <source>
        <dbReference type="ARBA" id="ARBA00010525"/>
    </source>
</evidence>
<feature type="active site" description="Nucleophile" evidence="18">
    <location>
        <position position="246"/>
    </location>
</feature>
<keyword evidence="17 20" id="KW-0998">Cell outer membrane</keyword>
<evidence type="ECO:0000256" key="8">
    <source>
        <dbReference type="ARBA" id="ARBA00022452"/>
    </source>
</evidence>
<evidence type="ECO:0000256" key="9">
    <source>
        <dbReference type="ARBA" id="ARBA00022692"/>
    </source>
</evidence>
<feature type="active site" description="Proton acceptor" evidence="18">
    <location>
        <position position="244"/>
    </location>
</feature>
<comment type="catalytic activity">
    <reaction evidence="1 20">
        <text>a 1,2-diacyl-sn-glycero-3-phosphocholine + H2O = a 2-acyl-sn-glycero-3-phosphocholine + a fatty acid + H(+)</text>
        <dbReference type="Rhea" id="RHEA:18689"/>
        <dbReference type="ChEBI" id="CHEBI:15377"/>
        <dbReference type="ChEBI" id="CHEBI:15378"/>
        <dbReference type="ChEBI" id="CHEBI:28868"/>
        <dbReference type="ChEBI" id="CHEBI:57643"/>
        <dbReference type="ChEBI" id="CHEBI:57875"/>
        <dbReference type="EC" id="3.1.1.32"/>
    </reaction>
</comment>
<evidence type="ECO:0000256" key="2">
    <source>
        <dbReference type="ARBA" id="ARBA00001604"/>
    </source>
</evidence>
<dbReference type="SUPFAM" id="SSF56931">
    <property type="entry name" value="Outer membrane phospholipase A (OMPLA)"/>
    <property type="match status" value="1"/>
</dbReference>
<proteinExistence type="inferred from homology"/>
<keyword evidence="15 20" id="KW-0443">Lipid metabolism</keyword>